<dbReference type="Proteomes" id="UP000220353">
    <property type="component" value="Unassembled WGS sequence"/>
</dbReference>
<comment type="caution">
    <text evidence="1">The sequence shown here is derived from an EMBL/GenBank/DDBJ whole genome shotgun (WGS) entry which is preliminary data.</text>
</comment>
<dbReference type="EMBL" id="NWTC01000001">
    <property type="protein sequence ID" value="PDT50150.1"/>
    <property type="molecule type" value="Genomic_DNA"/>
</dbReference>
<dbReference type="AlphaFoldDB" id="A0A2A6M6G8"/>
<name>A0A2A6M6G8_RHIFR</name>
<evidence type="ECO:0000313" key="1">
    <source>
        <dbReference type="EMBL" id="PDT50150.1"/>
    </source>
</evidence>
<reference evidence="1 2" key="1">
    <citation type="submission" date="2017-09" db="EMBL/GenBank/DDBJ databases">
        <title>Comparative genomics of rhizobia isolated from Phaseolus vulgaris in China.</title>
        <authorList>
            <person name="Tong W."/>
        </authorList>
    </citation>
    <scope>NUCLEOTIDE SEQUENCE [LARGE SCALE GENOMIC DNA]</scope>
    <source>
        <strain evidence="1 2">PCH1</strain>
    </source>
</reference>
<organism evidence="1 2">
    <name type="scientific">Rhizobium fredii</name>
    <name type="common">Sinorhizobium fredii</name>
    <dbReference type="NCBI Taxonomy" id="380"/>
    <lineage>
        <taxon>Bacteria</taxon>
        <taxon>Pseudomonadati</taxon>
        <taxon>Pseudomonadota</taxon>
        <taxon>Alphaproteobacteria</taxon>
        <taxon>Hyphomicrobiales</taxon>
        <taxon>Rhizobiaceae</taxon>
        <taxon>Sinorhizobium/Ensifer group</taxon>
        <taxon>Sinorhizobium</taxon>
    </lineage>
</organism>
<accession>A0A2A6M6G8</accession>
<evidence type="ECO:0000313" key="2">
    <source>
        <dbReference type="Proteomes" id="UP000220353"/>
    </source>
</evidence>
<sequence length="53" mass="5923">MVYDWDGRRTRRIQMLRFIGALAIPALLLGSAIAAVEWTHSSTSTLQSKGGRY</sequence>
<protein>
    <submittedName>
        <fullName evidence="1">Uncharacterized protein</fullName>
    </submittedName>
</protein>
<proteinExistence type="predicted"/>
<gene>
    <name evidence="1" type="ORF">CO661_00330</name>
</gene>